<dbReference type="AlphaFoldDB" id="A0A0B5QDJ5"/>
<proteinExistence type="predicted"/>
<dbReference type="InterPro" id="IPR003741">
    <property type="entry name" value="LUD_dom"/>
</dbReference>
<accession>A0A0B5QDJ5</accession>
<dbReference type="SUPFAM" id="SSF100950">
    <property type="entry name" value="NagB/RpiA/CoA transferase-like"/>
    <property type="match status" value="1"/>
</dbReference>
<evidence type="ECO:0000313" key="3">
    <source>
        <dbReference type="Proteomes" id="UP000031866"/>
    </source>
</evidence>
<dbReference type="EMBL" id="CP010086">
    <property type="protein sequence ID" value="AJH00290.1"/>
    <property type="molecule type" value="Genomic_DNA"/>
</dbReference>
<dbReference type="PANTHER" id="PTHR36179">
    <property type="entry name" value="LUD_DOM DOMAIN-CONTAINING PROTEIN"/>
    <property type="match status" value="1"/>
</dbReference>
<sequence>MEFTKLKNNLECLGYNVSEFSHADEATKYLSNQMSNRTIGIGGSVTVEEMKLYDALASHNEVYWHMRLPENMSAMETRKKANLADIYISSVNGIAETGEIINIDNTGNRVSAISFGHDKVYLIIGENKIASNYEDALDRARNIAAPLNAKRLGVKTPCAVKGDKCYDCKSPQRICRNFSVLYRKPTGCEYEVVLIHEKLGY</sequence>
<name>A0A0B5QDJ5_CLOBE</name>
<dbReference type="Proteomes" id="UP000031866">
    <property type="component" value="Chromosome"/>
</dbReference>
<organism evidence="2 3">
    <name type="scientific">Clostridium beijerinckii</name>
    <name type="common">Clostridium MP</name>
    <dbReference type="NCBI Taxonomy" id="1520"/>
    <lineage>
        <taxon>Bacteria</taxon>
        <taxon>Bacillati</taxon>
        <taxon>Bacillota</taxon>
        <taxon>Clostridia</taxon>
        <taxon>Eubacteriales</taxon>
        <taxon>Clostridiaceae</taxon>
        <taxon>Clostridium</taxon>
    </lineage>
</organism>
<dbReference type="InterPro" id="IPR024185">
    <property type="entry name" value="FTHF_cligase-like_sf"/>
</dbReference>
<dbReference type="OrthoDB" id="9809147at2"/>
<dbReference type="PANTHER" id="PTHR36179:SF2">
    <property type="entry name" value="LUD DOMAIN-CONTAINING PROTEIN"/>
    <property type="match status" value="1"/>
</dbReference>
<protein>
    <recommendedName>
        <fullName evidence="1">LUD domain-containing protein</fullName>
    </recommendedName>
</protein>
<evidence type="ECO:0000313" key="2">
    <source>
        <dbReference type="EMBL" id="AJH00290.1"/>
    </source>
</evidence>
<reference evidence="3" key="1">
    <citation type="submission" date="2014-12" db="EMBL/GenBank/DDBJ databases">
        <title>Genome sequence of Clostridium beijerinckii strain 59B.</title>
        <authorList>
            <person name="Little G.T."/>
            <person name="Minton N.P."/>
        </authorList>
    </citation>
    <scope>NUCLEOTIDE SEQUENCE [LARGE SCALE GENOMIC DNA]</scope>
    <source>
        <strain evidence="3">59B</strain>
    </source>
</reference>
<dbReference type="RefSeq" id="WP_041897999.1">
    <property type="nucleotide sequence ID" value="NZ_CP010086.2"/>
</dbReference>
<dbReference type="Pfam" id="PF02589">
    <property type="entry name" value="LUD_dom"/>
    <property type="match status" value="1"/>
</dbReference>
<feature type="domain" description="LUD" evidence="1">
    <location>
        <begin position="5"/>
        <end position="195"/>
    </location>
</feature>
<dbReference type="Gene3D" id="3.40.50.10420">
    <property type="entry name" value="NagB/RpiA/CoA transferase-like"/>
    <property type="match status" value="1"/>
</dbReference>
<dbReference type="STRING" id="1520.LF65_03735"/>
<dbReference type="InterPro" id="IPR037171">
    <property type="entry name" value="NagB/RpiA_transferase-like"/>
</dbReference>
<evidence type="ECO:0000259" key="1">
    <source>
        <dbReference type="Pfam" id="PF02589"/>
    </source>
</evidence>
<dbReference type="KEGG" id="cbei:LF65_03735"/>
<gene>
    <name evidence="2" type="ORF">LF65_03735</name>
</gene>